<reference evidence="3" key="1">
    <citation type="submission" date="2023-08" db="EMBL/GenBank/DDBJ databases">
        <title>Black Yeasts Isolated from many extreme environments.</title>
        <authorList>
            <person name="Coleine C."/>
            <person name="Stajich J.E."/>
            <person name="Selbmann L."/>
        </authorList>
    </citation>
    <scope>NUCLEOTIDE SEQUENCE</scope>
    <source>
        <strain evidence="3">CCFEE 5401</strain>
    </source>
</reference>
<evidence type="ECO:0000313" key="4">
    <source>
        <dbReference type="Proteomes" id="UP001310890"/>
    </source>
</evidence>
<accession>A0AAN7TJP1</accession>
<dbReference type="InterPro" id="IPR007275">
    <property type="entry name" value="YTH_domain"/>
</dbReference>
<evidence type="ECO:0000256" key="1">
    <source>
        <dbReference type="SAM" id="MobiDB-lite"/>
    </source>
</evidence>
<dbReference type="AlphaFoldDB" id="A0AAN7TJP1"/>
<feature type="compositionally biased region" description="Polar residues" evidence="1">
    <location>
        <begin position="291"/>
        <end position="302"/>
    </location>
</feature>
<protein>
    <recommendedName>
        <fullName evidence="2">YTH domain-containing protein</fullName>
    </recommendedName>
</protein>
<dbReference type="Proteomes" id="UP001310890">
    <property type="component" value="Unassembled WGS sequence"/>
</dbReference>
<gene>
    <name evidence="3" type="ORF">LTR62_003228</name>
</gene>
<sequence>MANEALEPRSIISEHYLVVHPKLAGVASPVITQTTVPNSFKRLAMTGHAKVEEAYEGAYNDVSSLNPDFYKLSSGAHVINMKTDCAQNIYFSIKKKMWSTLDRVSERIMAVWEARKNDNEKVIFLFALNGFKQYFGAAEMSGGWDKDQQIEGWQNTTHECCGSIPITWVFIKNVPYAAFSDLTEGNSKHSITNMWNGMLFEGDIGRKVMEIYVQAPHISNLLAWEHETDGRHGFNASVAPRAPADINNHNRRVVTGPPTTGRNVRAFKDWRKGENTAPQAAAGKPELTMPQGHSPTAGTSVTEFDKAASKNVASQLPRGHAAEIPTFKPKAATPSNAADSVVGYGPSSFDGTVEQGGSASPGQILTCYVDDDGKLVPMTSTAHDLHVSQSVYGVGDPNTQQHFQQNNGSMGSTRRFNNQRGGHNGHAGRGGRSDFRNGPRSGRATGPRPTIQIVNHNYYGDGNDSPGKNNGDNTQDAVQHNDPQASTASQVSKATMVGPNLNLQHAAAAVEFVPQSEANRTLYQTAKHGHAVHHAASTASFLAKSEFDADASFITQAADATRPMTAPSFTGYFSDSNDSATGVYNGNPFEVCTIHLGTSSTHSGNHSSVVTNPWSDKVSGDDAAKTNKQAFNKQTFNKQAFNKQAFSKQAFNKQASNKHNAGSGAESGFMREVNPTPRYKAHPMRAQQATMHGPYSRQVPVMRVPPQGFRNAHQVSASHNMAVQASEANLKFASWVAESPRHVTSLRGMVASKLDFKEQHAFWMLMGQRADLQIETRAVGDPTDSASCVLMAKLAKVNDHIAGFGIELGDVVDADFPRTPPVSHLASEGQGSGASCASAMLKGLRVDPGEEYGAHAVAGGSDSMSGHVEKWVDELVGSPSGSATGGRRVE</sequence>
<proteinExistence type="predicted"/>
<evidence type="ECO:0000313" key="3">
    <source>
        <dbReference type="EMBL" id="KAK5113844.1"/>
    </source>
</evidence>
<feature type="domain" description="YTH" evidence="2">
    <location>
        <begin position="76"/>
        <end position="212"/>
    </location>
</feature>
<feature type="compositionally biased region" description="Polar residues" evidence="1">
    <location>
        <begin position="396"/>
        <end position="416"/>
    </location>
</feature>
<organism evidence="3 4">
    <name type="scientific">Meristemomyces frigidus</name>
    <dbReference type="NCBI Taxonomy" id="1508187"/>
    <lineage>
        <taxon>Eukaryota</taxon>
        <taxon>Fungi</taxon>
        <taxon>Dikarya</taxon>
        <taxon>Ascomycota</taxon>
        <taxon>Pezizomycotina</taxon>
        <taxon>Dothideomycetes</taxon>
        <taxon>Dothideomycetidae</taxon>
        <taxon>Mycosphaerellales</taxon>
        <taxon>Teratosphaeriaceae</taxon>
        <taxon>Meristemomyces</taxon>
    </lineage>
</organism>
<dbReference type="EMBL" id="JAVRRL010000021">
    <property type="protein sequence ID" value="KAK5113844.1"/>
    <property type="molecule type" value="Genomic_DNA"/>
</dbReference>
<feature type="region of interest" description="Disordered" evidence="1">
    <location>
        <begin position="248"/>
        <end position="339"/>
    </location>
</feature>
<dbReference type="GO" id="GO:0003723">
    <property type="term" value="F:RNA binding"/>
    <property type="evidence" value="ECO:0007669"/>
    <property type="project" value="InterPro"/>
</dbReference>
<name>A0AAN7TJP1_9PEZI</name>
<feature type="region of interest" description="Disordered" evidence="1">
    <location>
        <begin position="652"/>
        <end position="676"/>
    </location>
</feature>
<evidence type="ECO:0000259" key="2">
    <source>
        <dbReference type="PROSITE" id="PS50882"/>
    </source>
</evidence>
<dbReference type="Pfam" id="PF04146">
    <property type="entry name" value="YTH"/>
    <property type="match status" value="1"/>
</dbReference>
<dbReference type="Gene3D" id="3.10.590.10">
    <property type="entry name" value="ph1033 like domains"/>
    <property type="match status" value="1"/>
</dbReference>
<comment type="caution">
    <text evidence="3">The sequence shown here is derived from an EMBL/GenBank/DDBJ whole genome shotgun (WGS) entry which is preliminary data.</text>
</comment>
<feature type="compositionally biased region" description="Polar residues" evidence="1">
    <location>
        <begin position="466"/>
        <end position="493"/>
    </location>
</feature>
<feature type="region of interest" description="Disordered" evidence="1">
    <location>
        <begin position="396"/>
        <end position="493"/>
    </location>
</feature>
<dbReference type="PROSITE" id="PS50882">
    <property type="entry name" value="YTH"/>
    <property type="match status" value="1"/>
</dbReference>